<organism evidence="3">
    <name type="scientific">Pseudothermotoga hypogea</name>
    <dbReference type="NCBI Taxonomy" id="57487"/>
    <lineage>
        <taxon>Bacteria</taxon>
        <taxon>Thermotogati</taxon>
        <taxon>Thermotogota</taxon>
        <taxon>Thermotogae</taxon>
        <taxon>Thermotogales</taxon>
        <taxon>Thermotogaceae</taxon>
        <taxon>Pseudothermotoga</taxon>
    </lineage>
</organism>
<protein>
    <submittedName>
        <fullName evidence="3">Flagellar hook-length control protein FliK</fullName>
    </submittedName>
</protein>
<sequence length="690" mass="78435">MNEQGQVIVETHNFVKKGSISFADVLKMVQQKILNQQAEGFVTLQEASNVSAQNPAKENPVQLAQNINKVSLEGFNPLTIEKKANDESAEGKMQNDVDHSLKVPVKDLPTSQGSEEESNQSEPQIKKDLPTGQSSSIETKTFEKRENESEQNITVNVQKVHPKAQHFVSNPDILNATVSKQNQLVQNGNESTRTQSTDQRGQVQRSVQSQNVSNVTSVKQTNQGEQITQISEFSRAQDVHQTTQRAGHNQNVLNDALLIQTQKNEQAASKSEEQNRRETVVETAQKNLTNINVKPSHGASNFRLQSQESQNVARSENLTQSQGAQISQAAQVTFSQENHSNVSSAIQVQFNRSPLKNSVETQQRFESKQLQFLKKETTHEELKPILSKVQNPEADATEPELVSPSRQKIALVAQQIEIKTKDAKNNEADVTSKHVSMSQPSPTIVLSAAQVRLIVDNLSRYVKEVSSETTQFKHLKREMPETIKVREPIKIETFKLTVAKEIKQVEQEPLQQRTEKLQSTEQLKETMNNKLAKRAYEQEQPSVQHVRVEHKNVDQIVVRVEQEQRSQNLQTIVETIKQMRETFSERAEIQLSPPSLGKLEIELVKQQDRLTILMRVSTQEAKQMIENSSKELVSRLSSLGFKVEQIEVRMNPKFEQEQTNEERENNQQFTQHEQQHRRKEQEGDEDDQRD</sequence>
<keyword evidence="3" id="KW-0969">Cilium</keyword>
<keyword evidence="3" id="KW-0966">Cell projection</keyword>
<dbReference type="AlphaFoldDB" id="A0A832MLR6"/>
<feature type="domain" description="Flagellar hook-length control protein-like C-terminal" evidence="2">
    <location>
        <begin position="575"/>
        <end position="655"/>
    </location>
</feature>
<name>A0A832MLR6_9THEM</name>
<reference evidence="3" key="1">
    <citation type="journal article" date="2020" name="mSystems">
        <title>Genome- and Community-Level Interaction Insights into Carbon Utilization and Element Cycling Functions of Hydrothermarchaeota in Hydrothermal Sediment.</title>
        <authorList>
            <person name="Zhou Z."/>
            <person name="Liu Y."/>
            <person name="Xu W."/>
            <person name="Pan J."/>
            <person name="Luo Z.H."/>
            <person name="Li M."/>
        </authorList>
    </citation>
    <scope>NUCLEOTIDE SEQUENCE [LARGE SCALE GENOMIC DNA]</scope>
    <source>
        <strain evidence="3">SpSt-86</strain>
    </source>
</reference>
<feature type="compositionally biased region" description="Basic and acidic residues" evidence="1">
    <location>
        <begin position="647"/>
        <end position="665"/>
    </location>
</feature>
<dbReference type="EMBL" id="DTKQ01000014">
    <property type="protein sequence ID" value="HGZ78684.1"/>
    <property type="molecule type" value="Genomic_DNA"/>
</dbReference>
<dbReference type="Gene3D" id="3.30.750.140">
    <property type="match status" value="1"/>
</dbReference>
<feature type="compositionally biased region" description="Polar residues" evidence="1">
    <location>
        <begin position="183"/>
        <end position="198"/>
    </location>
</feature>
<feature type="compositionally biased region" description="Basic and acidic residues" evidence="1">
    <location>
        <begin position="86"/>
        <end position="105"/>
    </location>
</feature>
<keyword evidence="3" id="KW-0282">Flagellum</keyword>
<dbReference type="Pfam" id="PF02120">
    <property type="entry name" value="Flg_hook"/>
    <property type="match status" value="1"/>
</dbReference>
<evidence type="ECO:0000313" key="3">
    <source>
        <dbReference type="EMBL" id="HGZ78684.1"/>
    </source>
</evidence>
<proteinExistence type="predicted"/>
<evidence type="ECO:0000256" key="1">
    <source>
        <dbReference type="SAM" id="MobiDB-lite"/>
    </source>
</evidence>
<feature type="compositionally biased region" description="Low complexity" evidence="1">
    <location>
        <begin position="199"/>
        <end position="218"/>
    </location>
</feature>
<dbReference type="InterPro" id="IPR021136">
    <property type="entry name" value="Flagellar_hook_control-like_C"/>
</dbReference>
<feature type="region of interest" description="Disordered" evidence="1">
    <location>
        <begin position="86"/>
        <end position="151"/>
    </location>
</feature>
<accession>A0A832MLR6</accession>
<dbReference type="InterPro" id="IPR038610">
    <property type="entry name" value="FliK-like_C_sf"/>
</dbReference>
<gene>
    <name evidence="3" type="ORF">ENW55_01700</name>
</gene>
<feature type="region of interest" description="Disordered" evidence="1">
    <location>
        <begin position="647"/>
        <end position="690"/>
    </location>
</feature>
<evidence type="ECO:0000259" key="2">
    <source>
        <dbReference type="Pfam" id="PF02120"/>
    </source>
</evidence>
<feature type="region of interest" description="Disordered" evidence="1">
    <location>
        <begin position="183"/>
        <end position="224"/>
    </location>
</feature>
<dbReference type="CDD" id="cd17470">
    <property type="entry name" value="T3SS_Flik_C"/>
    <property type="match status" value="1"/>
</dbReference>
<comment type="caution">
    <text evidence="3">The sequence shown here is derived from an EMBL/GenBank/DDBJ whole genome shotgun (WGS) entry which is preliminary data.</text>
</comment>